<dbReference type="Gene3D" id="3.40.50.2000">
    <property type="entry name" value="Glycogen Phosphorylase B"/>
    <property type="match status" value="2"/>
</dbReference>
<dbReference type="GO" id="GO:0016758">
    <property type="term" value="F:hexosyltransferase activity"/>
    <property type="evidence" value="ECO:0007669"/>
    <property type="project" value="TreeGrafter"/>
</dbReference>
<name>A0A0C4YPN2_9BURK</name>
<evidence type="ECO:0000259" key="2">
    <source>
        <dbReference type="Pfam" id="PF13579"/>
    </source>
</evidence>
<reference evidence="3 4" key="1">
    <citation type="journal article" date="2015" name="Genome Announc.">
        <title>Complete Genome Sequence of Cupriavidus basilensis 4G11, Isolated from the Oak Ridge Field Research Center Site.</title>
        <authorList>
            <person name="Ray J."/>
            <person name="Waters R.J."/>
            <person name="Skerker J.M."/>
            <person name="Kuehl J.V."/>
            <person name="Price M.N."/>
            <person name="Huang J."/>
            <person name="Chakraborty R."/>
            <person name="Arkin A.P."/>
            <person name="Deutschbauer A."/>
        </authorList>
    </citation>
    <scope>NUCLEOTIDE SEQUENCE [LARGE SCALE GENOMIC DNA]</scope>
    <source>
        <strain evidence="3">4G11</strain>
    </source>
</reference>
<dbReference type="Pfam" id="PF13692">
    <property type="entry name" value="Glyco_trans_1_4"/>
    <property type="match status" value="1"/>
</dbReference>
<accession>A0A0C4YPN2</accession>
<dbReference type="EMBL" id="CP010537">
    <property type="protein sequence ID" value="AJG24445.1"/>
    <property type="molecule type" value="Genomic_DNA"/>
</dbReference>
<evidence type="ECO:0000313" key="3">
    <source>
        <dbReference type="EMBL" id="AJG24445.1"/>
    </source>
</evidence>
<keyword evidence="3" id="KW-0808">Transferase</keyword>
<dbReference type="Pfam" id="PF13579">
    <property type="entry name" value="Glyco_trans_4_4"/>
    <property type="match status" value="1"/>
</dbReference>
<dbReference type="RefSeq" id="WP_043358430.1">
    <property type="nucleotide sequence ID" value="NZ_CP010537.1"/>
</dbReference>
<dbReference type="PANTHER" id="PTHR45947">
    <property type="entry name" value="SULFOQUINOVOSYL TRANSFERASE SQD2"/>
    <property type="match status" value="1"/>
</dbReference>
<proteinExistence type="predicted"/>
<dbReference type="InterPro" id="IPR050194">
    <property type="entry name" value="Glycosyltransferase_grp1"/>
</dbReference>
<keyword evidence="4" id="KW-1185">Reference proteome</keyword>
<dbReference type="NCBIfam" id="NF007640">
    <property type="entry name" value="PRK10307.1"/>
    <property type="match status" value="1"/>
</dbReference>
<gene>
    <name evidence="3" type="ORF">RR42_s2864</name>
</gene>
<dbReference type="STRING" id="68895.RR42_s2864"/>
<feature type="domain" description="Glycosyltransferase subfamily 4-like N-terminal" evidence="2">
    <location>
        <begin position="15"/>
        <end position="202"/>
    </location>
</feature>
<dbReference type="Proteomes" id="UP000031843">
    <property type="component" value="Chromosome secondary"/>
</dbReference>
<protein>
    <submittedName>
        <fullName evidence="3">Glycosyltransferase</fullName>
    </submittedName>
</protein>
<dbReference type="CDD" id="cd03794">
    <property type="entry name" value="GT4_WbuB-like"/>
    <property type="match status" value="1"/>
</dbReference>
<evidence type="ECO:0000313" key="4">
    <source>
        <dbReference type="Proteomes" id="UP000031843"/>
    </source>
</evidence>
<feature type="region of interest" description="Disordered" evidence="1">
    <location>
        <begin position="410"/>
        <end position="434"/>
    </location>
</feature>
<dbReference type="AlphaFoldDB" id="A0A0C4YPN2"/>
<sequence>MRILICGQNYAPELTGIGKYTAEMAEALAASGHEVRVVCAPPYYPGWRVGEEYSAWRYTRELRGGVQVHRAPLWVPARPSGVTRLLHLASFALGALPSLLRQVPWRPDAVMAIAPSLMSVPATWVVARLAGARTWLHVQDYEVDAAFELGMLKGARLRRAALAMERLVMRRFDVVSTISEKMAEHAVRKGVASTRVFRLPNWVDTTAIHPLERPSTYREELGIPPDQKVVLYAGNMGEKQGLDILVCAVAALAGNAGITFVFCGNGPARAMLETHCAGLDNCRFLPLQPVDRLNELLNLADIHVLPQRGDAADLVMPSKLTGMFASGRAIVAMALPGTELFAAVSPRGVAVPPDDVEALAGAIKRLAASPALRAELGAAARGYAEATLSAAAVLSRFDARLRALCGEGAARPSAGEPRVGDELPANVLQPEKVE</sequence>
<organism evidence="3 4">
    <name type="scientific">Cupriavidus basilensis</name>
    <dbReference type="NCBI Taxonomy" id="68895"/>
    <lineage>
        <taxon>Bacteria</taxon>
        <taxon>Pseudomonadati</taxon>
        <taxon>Pseudomonadota</taxon>
        <taxon>Betaproteobacteria</taxon>
        <taxon>Burkholderiales</taxon>
        <taxon>Burkholderiaceae</taxon>
        <taxon>Cupriavidus</taxon>
    </lineage>
</organism>
<dbReference type="SUPFAM" id="SSF53756">
    <property type="entry name" value="UDP-Glycosyltransferase/glycogen phosphorylase"/>
    <property type="match status" value="1"/>
</dbReference>
<dbReference type="OrthoDB" id="9787293at2"/>
<evidence type="ECO:0000256" key="1">
    <source>
        <dbReference type="SAM" id="MobiDB-lite"/>
    </source>
</evidence>
<dbReference type="PANTHER" id="PTHR45947:SF3">
    <property type="entry name" value="SULFOQUINOVOSYL TRANSFERASE SQD2"/>
    <property type="match status" value="1"/>
</dbReference>
<dbReference type="KEGG" id="cbw:RR42_s2864"/>
<dbReference type="InterPro" id="IPR028098">
    <property type="entry name" value="Glyco_trans_4-like_N"/>
</dbReference>